<keyword evidence="1" id="KW-1133">Transmembrane helix</keyword>
<dbReference type="PANTHER" id="PTHR33121">
    <property type="entry name" value="CYCLIC DI-GMP PHOSPHODIESTERASE PDEF"/>
    <property type="match status" value="1"/>
</dbReference>
<dbReference type="Pfam" id="PF00990">
    <property type="entry name" value="GGDEF"/>
    <property type="match status" value="1"/>
</dbReference>
<dbReference type="SMART" id="SM00304">
    <property type="entry name" value="HAMP"/>
    <property type="match status" value="1"/>
</dbReference>
<name>A0A8A4TE27_SULCO</name>
<sequence>MATKLAAIFSAAMLIIGFLLFSASLALSHRQSVLRLSNELKRIAMTASLNIDGDIHASLRGDAVAEDPRWRDMQRYLSRVREANDLEFDHLYTFHLAADSDPSRLEFAVMLHPEPFPGSIYQVPRKNLELIRGIQRTGKPGNTKIYTDAHGTWVSALAPIFDRQGRMVGLLEADLRVDTNNEAYMAAMTSTMLPIAVLFLLALPVGIGLIFFLSRSVAKPISQFAQLAEYTADSHWDHPIPEMKWPELQRLGGAFERMRLQIKNQVTHLRKFNQELEREVDARTHELEIAQENLKHQTARQLEYHKSHDDLTGLGNRLLFVDKLAVASAKAALDETTGAVVVLDIDRFQHFNDSLGSQNADRLLQEVGNRLRSSVKGTDTVSRIDGDEFALVLSNLSHENDAAKIAGRLAKVLSRPFLVEGMEVHVTASIGIAVFPVDAQSPDLISSYAETAMRRVKREGGNGYKFFTHTMNAESVKRLALETAMRKSLVERQFILYFQPQVSIATGRIVGAEALIRWYHPELGLISPGQFIPLAEETGLIVPMGKWILEEVIRQVLIWKKAGLPPLVVAVNLSARQFSQRDLVPSIRAQLAEVDLSPFRLELEITESIAMGNVESTIDTLSELREMGLLVAIDDFGTGYSSLSYLKRFQLDKLKIDKSFVDDLPGNQEDTAIAIAVINIGHALGLTVIAEGVENEEQLSFLRRNGCDEFQGYYFSRPLPAEEFTELMLGTRQEASKSA</sequence>
<dbReference type="EMBL" id="CP071793">
    <property type="protein sequence ID" value="QTD47820.1"/>
    <property type="molecule type" value="Genomic_DNA"/>
</dbReference>
<organism evidence="5 6">
    <name type="scientific">Sulfidibacter corallicola</name>
    <dbReference type="NCBI Taxonomy" id="2818388"/>
    <lineage>
        <taxon>Bacteria</taxon>
        <taxon>Pseudomonadati</taxon>
        <taxon>Acidobacteriota</taxon>
        <taxon>Holophagae</taxon>
        <taxon>Acanthopleuribacterales</taxon>
        <taxon>Acanthopleuribacteraceae</taxon>
        <taxon>Sulfidibacter</taxon>
    </lineage>
</organism>
<keyword evidence="1" id="KW-0472">Membrane</keyword>
<dbReference type="Gene3D" id="3.20.20.450">
    <property type="entry name" value="EAL domain"/>
    <property type="match status" value="1"/>
</dbReference>
<dbReference type="Proteomes" id="UP000663929">
    <property type="component" value="Chromosome"/>
</dbReference>
<dbReference type="InterPro" id="IPR000160">
    <property type="entry name" value="GGDEF_dom"/>
</dbReference>
<dbReference type="GO" id="GO:0071111">
    <property type="term" value="F:cyclic-guanylate-specific phosphodiesterase activity"/>
    <property type="evidence" value="ECO:0007669"/>
    <property type="project" value="InterPro"/>
</dbReference>
<dbReference type="PROSITE" id="PS50883">
    <property type="entry name" value="EAL"/>
    <property type="match status" value="1"/>
</dbReference>
<reference evidence="5" key="1">
    <citation type="submission" date="2021-03" db="EMBL/GenBank/DDBJ databases">
        <title>Acanthopleuribacteraceae sp. M133.</title>
        <authorList>
            <person name="Wang G."/>
        </authorList>
    </citation>
    <scope>NUCLEOTIDE SEQUENCE</scope>
    <source>
        <strain evidence="5">M133</strain>
    </source>
</reference>
<dbReference type="GO" id="GO:0007165">
    <property type="term" value="P:signal transduction"/>
    <property type="evidence" value="ECO:0007669"/>
    <property type="project" value="InterPro"/>
</dbReference>
<dbReference type="PANTHER" id="PTHR33121:SF70">
    <property type="entry name" value="SIGNALING PROTEIN YKOW"/>
    <property type="match status" value="1"/>
</dbReference>
<evidence type="ECO:0000259" key="4">
    <source>
        <dbReference type="PROSITE" id="PS50887"/>
    </source>
</evidence>
<feature type="domain" description="EAL" evidence="2">
    <location>
        <begin position="478"/>
        <end position="732"/>
    </location>
</feature>
<keyword evidence="1" id="KW-0812">Transmembrane</keyword>
<proteinExistence type="predicted"/>
<dbReference type="KEGG" id="scor:J3U87_19710"/>
<feature type="domain" description="HAMP" evidence="3">
    <location>
        <begin position="215"/>
        <end position="267"/>
    </location>
</feature>
<dbReference type="Gene3D" id="6.10.340.10">
    <property type="match status" value="1"/>
</dbReference>
<dbReference type="InterPro" id="IPR003660">
    <property type="entry name" value="HAMP_dom"/>
</dbReference>
<evidence type="ECO:0000259" key="3">
    <source>
        <dbReference type="PROSITE" id="PS50885"/>
    </source>
</evidence>
<dbReference type="CDD" id="cd01948">
    <property type="entry name" value="EAL"/>
    <property type="match status" value="1"/>
</dbReference>
<dbReference type="NCBIfam" id="TIGR00254">
    <property type="entry name" value="GGDEF"/>
    <property type="match status" value="1"/>
</dbReference>
<dbReference type="SUPFAM" id="SSF55073">
    <property type="entry name" value="Nucleotide cyclase"/>
    <property type="match status" value="1"/>
</dbReference>
<evidence type="ECO:0000259" key="2">
    <source>
        <dbReference type="PROSITE" id="PS50883"/>
    </source>
</evidence>
<gene>
    <name evidence="5" type="ORF">J3U87_19710</name>
</gene>
<protein>
    <submittedName>
        <fullName evidence="5">EAL domain-containing protein</fullName>
    </submittedName>
</protein>
<accession>A0A8A4TE27</accession>
<dbReference type="InterPro" id="IPR029787">
    <property type="entry name" value="Nucleotide_cyclase"/>
</dbReference>
<dbReference type="RefSeq" id="WP_237377487.1">
    <property type="nucleotide sequence ID" value="NZ_CP071793.1"/>
</dbReference>
<evidence type="ECO:0000256" key="1">
    <source>
        <dbReference type="SAM" id="Phobius"/>
    </source>
</evidence>
<dbReference type="GO" id="GO:0016020">
    <property type="term" value="C:membrane"/>
    <property type="evidence" value="ECO:0007669"/>
    <property type="project" value="InterPro"/>
</dbReference>
<dbReference type="SUPFAM" id="SSF141868">
    <property type="entry name" value="EAL domain-like"/>
    <property type="match status" value="1"/>
</dbReference>
<feature type="transmembrane region" description="Helical" evidence="1">
    <location>
        <begin position="192"/>
        <end position="213"/>
    </location>
</feature>
<dbReference type="PROSITE" id="PS50885">
    <property type="entry name" value="HAMP"/>
    <property type="match status" value="1"/>
</dbReference>
<dbReference type="CDD" id="cd01949">
    <property type="entry name" value="GGDEF"/>
    <property type="match status" value="1"/>
</dbReference>
<dbReference type="InterPro" id="IPR050706">
    <property type="entry name" value="Cyclic-di-GMP_PDE-like"/>
</dbReference>
<dbReference type="PROSITE" id="PS50887">
    <property type="entry name" value="GGDEF"/>
    <property type="match status" value="1"/>
</dbReference>
<feature type="domain" description="GGDEF" evidence="4">
    <location>
        <begin position="336"/>
        <end position="469"/>
    </location>
</feature>
<dbReference type="InterPro" id="IPR043128">
    <property type="entry name" value="Rev_trsase/Diguanyl_cyclase"/>
</dbReference>
<evidence type="ECO:0000313" key="6">
    <source>
        <dbReference type="Proteomes" id="UP000663929"/>
    </source>
</evidence>
<keyword evidence="6" id="KW-1185">Reference proteome</keyword>
<dbReference type="Gene3D" id="3.30.70.270">
    <property type="match status" value="1"/>
</dbReference>
<dbReference type="SMART" id="SM00267">
    <property type="entry name" value="GGDEF"/>
    <property type="match status" value="1"/>
</dbReference>
<dbReference type="Pfam" id="PF00563">
    <property type="entry name" value="EAL"/>
    <property type="match status" value="1"/>
</dbReference>
<dbReference type="AlphaFoldDB" id="A0A8A4TE27"/>
<dbReference type="SMART" id="SM00052">
    <property type="entry name" value="EAL"/>
    <property type="match status" value="1"/>
</dbReference>
<dbReference type="InterPro" id="IPR001633">
    <property type="entry name" value="EAL_dom"/>
</dbReference>
<dbReference type="FunFam" id="3.20.20.450:FF:000001">
    <property type="entry name" value="Cyclic di-GMP phosphodiesterase yahA"/>
    <property type="match status" value="1"/>
</dbReference>
<dbReference type="InterPro" id="IPR035919">
    <property type="entry name" value="EAL_sf"/>
</dbReference>
<evidence type="ECO:0000313" key="5">
    <source>
        <dbReference type="EMBL" id="QTD47820.1"/>
    </source>
</evidence>